<evidence type="ECO:0000256" key="3">
    <source>
        <dbReference type="ARBA" id="ARBA00023054"/>
    </source>
</evidence>
<comment type="similarity">
    <text evidence="1">Belongs to the SPT2 family.</text>
</comment>
<feature type="compositionally biased region" description="Basic and acidic residues" evidence="4">
    <location>
        <begin position="39"/>
        <end position="71"/>
    </location>
</feature>
<dbReference type="GO" id="GO:0005730">
    <property type="term" value="C:nucleolus"/>
    <property type="evidence" value="ECO:0007669"/>
    <property type="project" value="TreeGrafter"/>
</dbReference>
<feature type="compositionally biased region" description="Low complexity" evidence="4">
    <location>
        <begin position="344"/>
        <end position="356"/>
    </location>
</feature>
<feature type="region of interest" description="Disordered" evidence="4">
    <location>
        <begin position="277"/>
        <end position="529"/>
    </location>
</feature>
<feature type="compositionally biased region" description="Polar residues" evidence="4">
    <location>
        <begin position="323"/>
        <end position="339"/>
    </location>
</feature>
<dbReference type="InterPro" id="IPR013256">
    <property type="entry name" value="Chromatin_SPT2"/>
</dbReference>
<dbReference type="AlphaFoldDB" id="A0A8J2JLT1"/>
<feature type="compositionally biased region" description="Basic and acidic residues" evidence="4">
    <location>
        <begin position="304"/>
        <end position="316"/>
    </location>
</feature>
<gene>
    <name evidence="6" type="ORF">AFUS01_LOCUS10352</name>
</gene>
<feature type="domain" description="SPT2 homolog N-terminal" evidence="5">
    <location>
        <begin position="7"/>
        <end position="100"/>
    </location>
</feature>
<reference evidence="6" key="1">
    <citation type="submission" date="2021-06" db="EMBL/GenBank/DDBJ databases">
        <authorList>
            <person name="Hodson N. C."/>
            <person name="Mongue J. A."/>
            <person name="Jaron S. K."/>
        </authorList>
    </citation>
    <scope>NUCLEOTIDE SEQUENCE</scope>
</reference>
<feature type="compositionally biased region" description="Basic and acidic residues" evidence="4">
    <location>
        <begin position="419"/>
        <end position="434"/>
    </location>
</feature>
<dbReference type="PANTHER" id="PTHR22691">
    <property type="entry name" value="YEAST SPT2-RELATED"/>
    <property type="match status" value="1"/>
</dbReference>
<comment type="caution">
    <text evidence="6">The sequence shown here is derived from an EMBL/GenBank/DDBJ whole genome shotgun (WGS) entry which is preliminary data.</text>
</comment>
<feature type="region of interest" description="Disordered" evidence="4">
    <location>
        <begin position="153"/>
        <end position="209"/>
    </location>
</feature>
<organism evidence="6 7">
    <name type="scientific">Allacma fusca</name>
    <dbReference type="NCBI Taxonomy" id="39272"/>
    <lineage>
        <taxon>Eukaryota</taxon>
        <taxon>Metazoa</taxon>
        <taxon>Ecdysozoa</taxon>
        <taxon>Arthropoda</taxon>
        <taxon>Hexapoda</taxon>
        <taxon>Collembola</taxon>
        <taxon>Symphypleona</taxon>
        <taxon>Sminthuridae</taxon>
        <taxon>Allacma</taxon>
    </lineage>
</organism>
<dbReference type="OrthoDB" id="6259853at2759"/>
<dbReference type="SMART" id="SM00784">
    <property type="entry name" value="SPT2"/>
    <property type="match status" value="1"/>
</dbReference>
<dbReference type="GO" id="GO:0006334">
    <property type="term" value="P:nucleosome assembly"/>
    <property type="evidence" value="ECO:0007669"/>
    <property type="project" value="TreeGrafter"/>
</dbReference>
<dbReference type="Pfam" id="PF08243">
    <property type="entry name" value="SPT2"/>
    <property type="match status" value="1"/>
</dbReference>
<dbReference type="EMBL" id="CAJVCH010076949">
    <property type="protein sequence ID" value="CAG7721107.1"/>
    <property type="molecule type" value="Genomic_DNA"/>
</dbReference>
<evidence type="ECO:0000256" key="1">
    <source>
        <dbReference type="ARBA" id="ARBA00006461"/>
    </source>
</evidence>
<feature type="region of interest" description="Disordered" evidence="4">
    <location>
        <begin position="18"/>
        <end position="71"/>
    </location>
</feature>
<dbReference type="GO" id="GO:0003677">
    <property type="term" value="F:DNA binding"/>
    <property type="evidence" value="ECO:0007669"/>
    <property type="project" value="TreeGrafter"/>
</dbReference>
<evidence type="ECO:0000313" key="6">
    <source>
        <dbReference type="EMBL" id="CAG7721107.1"/>
    </source>
</evidence>
<dbReference type="GO" id="GO:0006360">
    <property type="term" value="P:transcription by RNA polymerase I"/>
    <property type="evidence" value="ECO:0007669"/>
    <property type="project" value="TreeGrafter"/>
</dbReference>
<keyword evidence="3" id="KW-0175">Coiled coil</keyword>
<accession>A0A8J2JLT1</accession>
<evidence type="ECO:0000256" key="4">
    <source>
        <dbReference type="SAM" id="MobiDB-lite"/>
    </source>
</evidence>
<dbReference type="PANTHER" id="PTHR22691:SF8">
    <property type="entry name" value="PROTEIN SPT2 HOMOLOG"/>
    <property type="match status" value="1"/>
</dbReference>
<name>A0A8J2JLT1_9HEXA</name>
<keyword evidence="7" id="KW-1185">Reference proteome</keyword>
<evidence type="ECO:0000313" key="7">
    <source>
        <dbReference type="Proteomes" id="UP000708208"/>
    </source>
</evidence>
<feature type="compositionally biased region" description="Basic and acidic residues" evidence="4">
    <location>
        <begin position="448"/>
        <end position="472"/>
    </location>
</feature>
<dbReference type="Proteomes" id="UP000708208">
    <property type="component" value="Unassembled WGS sequence"/>
</dbReference>
<evidence type="ECO:0000259" key="5">
    <source>
        <dbReference type="Pfam" id="PF22878"/>
    </source>
</evidence>
<evidence type="ECO:0000256" key="2">
    <source>
        <dbReference type="ARBA" id="ARBA00013786"/>
    </source>
</evidence>
<proteinExistence type="inferred from homology"/>
<dbReference type="Pfam" id="PF22878">
    <property type="entry name" value="SPT2_N"/>
    <property type="match status" value="1"/>
</dbReference>
<sequence length="603" mass="68903">MKRTVSFEDLMSMAENNALKGEKKIKTSTAPQYNLTAKPKKESSKDRKLSEGVKKFLQKQEEEERRKAKEEKLKKERLMQLRYQDKKAHRRVNSMLKMTKSANKACMADAKTCLNDSLAEQGEFQPDEDDYGYESQHSQFMYQKLMDKYKQQPVSKPQITTKKVPVPTAQTLAKYKHNRAEEDRYEDSGVEKSPELKEPPETNSKKAKKAAVEAMNYQAILELANKKAQEPVGIVMKPKFSTSKEKEIFEFGRPMTAKEKARFLQEKALKERLLSMNGSLANEKQNIICKPSGAGGKFKIPSLKKKEPPAKVETTEVSKPAKGSTNHSANAGRGVSQNIPPKPSSTQRPQPTPQTSHTDKRPMPSANPKTRPPPPPPPTMKKPSGSQPVPDKFRSMKRPEPPVESKPRISPKSDFPARPQDRTKSLDRPGRPSESRPPVGVRQNVPKLDNRPPPREVDRQRQRSPPRTEVRRPNPAPQQRAPPVKAKRPLPPPYADRPPASRFPVKQNRFRIDSDEDDSEMDDFIDDDEAEIDYSSEIRSIFGYDKRRYVDMDDDDIEESSVTQQWKEEARSAKIGREEDLEDMRLEALEKKQKMMAKKRVKR</sequence>
<feature type="compositionally biased region" description="Basic and acidic residues" evidence="4">
    <location>
        <begin position="391"/>
        <end position="407"/>
    </location>
</feature>
<feature type="compositionally biased region" description="Pro residues" evidence="4">
    <location>
        <begin position="370"/>
        <end position="380"/>
    </location>
</feature>
<feature type="compositionally biased region" description="Basic and acidic residues" evidence="4">
    <location>
        <begin position="178"/>
        <end position="204"/>
    </location>
</feature>
<dbReference type="InterPro" id="IPR054552">
    <property type="entry name" value="SPT2_N"/>
</dbReference>
<feature type="compositionally biased region" description="Acidic residues" evidence="4">
    <location>
        <begin position="514"/>
        <end position="529"/>
    </location>
</feature>
<protein>
    <recommendedName>
        <fullName evidence="2">Protein SPT2 homolog</fullName>
    </recommendedName>
</protein>
<dbReference type="GO" id="GO:0042393">
    <property type="term" value="F:histone binding"/>
    <property type="evidence" value="ECO:0007669"/>
    <property type="project" value="TreeGrafter"/>
</dbReference>